<dbReference type="Pfam" id="PF01529">
    <property type="entry name" value="DHHC"/>
    <property type="match status" value="1"/>
</dbReference>
<evidence type="ECO:0000256" key="4">
    <source>
        <dbReference type="ARBA" id="ARBA00022989"/>
    </source>
</evidence>
<gene>
    <name evidence="9" type="ORF">Cfor_11431</name>
</gene>
<keyword evidence="2 7" id="KW-0808">Transferase</keyword>
<evidence type="ECO:0000313" key="10">
    <source>
        <dbReference type="Proteomes" id="UP000502823"/>
    </source>
</evidence>
<evidence type="ECO:0000256" key="5">
    <source>
        <dbReference type="ARBA" id="ARBA00023136"/>
    </source>
</evidence>
<dbReference type="InterPro" id="IPR039859">
    <property type="entry name" value="PFA4/ZDH16/20/ERF2-like"/>
</dbReference>
<feature type="transmembrane region" description="Helical" evidence="7">
    <location>
        <begin position="20"/>
        <end position="45"/>
    </location>
</feature>
<evidence type="ECO:0000256" key="2">
    <source>
        <dbReference type="ARBA" id="ARBA00022679"/>
    </source>
</evidence>
<feature type="domain" description="Palmitoyltransferase DHHC" evidence="8">
    <location>
        <begin position="92"/>
        <end position="231"/>
    </location>
</feature>
<keyword evidence="5 7" id="KW-0472">Membrane</keyword>
<dbReference type="PANTHER" id="PTHR12246">
    <property type="entry name" value="PALMITOYLTRANSFERASE ZDHHC16"/>
    <property type="match status" value="1"/>
</dbReference>
<dbReference type="EC" id="2.3.1.225" evidence="7"/>
<dbReference type="GO" id="GO:0016020">
    <property type="term" value="C:membrane"/>
    <property type="evidence" value="ECO:0007669"/>
    <property type="project" value="UniProtKB-SubCell"/>
</dbReference>
<proteinExistence type="inferred from homology"/>
<keyword evidence="3 7" id="KW-0812">Transmembrane</keyword>
<name>A0A6L2PLU5_COPFO</name>
<dbReference type="InterPro" id="IPR001594">
    <property type="entry name" value="Palmitoyltrfase_DHHC"/>
</dbReference>
<dbReference type="EMBL" id="BLKM01000276">
    <property type="protein sequence ID" value="GFG31047.1"/>
    <property type="molecule type" value="Genomic_DNA"/>
</dbReference>
<evidence type="ECO:0000313" key="9">
    <source>
        <dbReference type="EMBL" id="GFG31047.1"/>
    </source>
</evidence>
<dbReference type="PROSITE" id="PS50216">
    <property type="entry name" value="DHHC"/>
    <property type="match status" value="1"/>
</dbReference>
<organism evidence="9 10">
    <name type="scientific">Coptotermes formosanus</name>
    <name type="common">Formosan subterranean termite</name>
    <dbReference type="NCBI Taxonomy" id="36987"/>
    <lineage>
        <taxon>Eukaryota</taxon>
        <taxon>Metazoa</taxon>
        <taxon>Ecdysozoa</taxon>
        <taxon>Arthropoda</taxon>
        <taxon>Hexapoda</taxon>
        <taxon>Insecta</taxon>
        <taxon>Pterygota</taxon>
        <taxon>Neoptera</taxon>
        <taxon>Polyneoptera</taxon>
        <taxon>Dictyoptera</taxon>
        <taxon>Blattodea</taxon>
        <taxon>Blattoidea</taxon>
        <taxon>Termitoidae</taxon>
        <taxon>Rhinotermitidae</taxon>
        <taxon>Coptotermes</taxon>
    </lineage>
</organism>
<dbReference type="GO" id="GO:0019706">
    <property type="term" value="F:protein-cysteine S-palmitoyltransferase activity"/>
    <property type="evidence" value="ECO:0007669"/>
    <property type="project" value="UniProtKB-EC"/>
</dbReference>
<comment type="subcellular location">
    <subcellularLocation>
        <location evidence="1">Membrane</location>
        <topology evidence="1">Multi-pass membrane protein</topology>
    </subcellularLocation>
</comment>
<reference evidence="10" key="1">
    <citation type="submission" date="2020-01" db="EMBL/GenBank/DDBJ databases">
        <title>Draft genome sequence of the Termite Coptotermes fromosanus.</title>
        <authorList>
            <person name="Itakura S."/>
            <person name="Yosikawa Y."/>
            <person name="Umezawa K."/>
        </authorList>
    </citation>
    <scope>NUCLEOTIDE SEQUENCE [LARGE SCALE GENOMIC DNA]</scope>
</reference>
<comment type="similarity">
    <text evidence="7">Belongs to the DHHC palmitoyltransferase family.</text>
</comment>
<comment type="caution">
    <text evidence="9">The sequence shown here is derived from an EMBL/GenBank/DDBJ whole genome shotgun (WGS) entry which is preliminary data.</text>
</comment>
<comment type="domain">
    <text evidence="7">The DHHC domain is required for palmitoyltransferase activity.</text>
</comment>
<feature type="transmembrane region" description="Helical" evidence="7">
    <location>
        <begin position="194"/>
        <end position="221"/>
    </location>
</feature>
<protein>
    <recommendedName>
        <fullName evidence="7">Palmitoyltransferase</fullName>
        <ecNumber evidence="7">2.3.1.225</ecNumber>
    </recommendedName>
</protein>
<dbReference type="InParanoid" id="A0A6L2PLU5"/>
<evidence type="ECO:0000256" key="6">
    <source>
        <dbReference type="ARBA" id="ARBA00023315"/>
    </source>
</evidence>
<evidence type="ECO:0000256" key="7">
    <source>
        <dbReference type="RuleBase" id="RU079119"/>
    </source>
</evidence>
<dbReference type="OrthoDB" id="302728at2759"/>
<keyword evidence="6 7" id="KW-0012">Acyltransferase</keyword>
<comment type="catalytic activity">
    <reaction evidence="7">
        <text>L-cysteinyl-[protein] + hexadecanoyl-CoA = S-hexadecanoyl-L-cysteinyl-[protein] + CoA</text>
        <dbReference type="Rhea" id="RHEA:36683"/>
        <dbReference type="Rhea" id="RHEA-COMP:10131"/>
        <dbReference type="Rhea" id="RHEA-COMP:11032"/>
        <dbReference type="ChEBI" id="CHEBI:29950"/>
        <dbReference type="ChEBI" id="CHEBI:57287"/>
        <dbReference type="ChEBI" id="CHEBI:57379"/>
        <dbReference type="ChEBI" id="CHEBI:74151"/>
        <dbReference type="EC" id="2.3.1.225"/>
    </reaction>
</comment>
<keyword evidence="10" id="KW-1185">Reference proteome</keyword>
<dbReference type="Proteomes" id="UP000502823">
    <property type="component" value="Unassembled WGS sequence"/>
</dbReference>
<evidence type="ECO:0000256" key="3">
    <source>
        <dbReference type="ARBA" id="ARBA00022692"/>
    </source>
</evidence>
<dbReference type="FunCoup" id="A0A6L2PLU5">
    <property type="interactions" value="708"/>
</dbReference>
<evidence type="ECO:0000256" key="1">
    <source>
        <dbReference type="ARBA" id="ARBA00004141"/>
    </source>
</evidence>
<feature type="transmembrane region" description="Helical" evidence="7">
    <location>
        <begin position="138"/>
        <end position="157"/>
    </location>
</feature>
<evidence type="ECO:0000259" key="8">
    <source>
        <dbReference type="Pfam" id="PF01529"/>
    </source>
</evidence>
<keyword evidence="4 7" id="KW-1133">Transmembrane helix</keyword>
<dbReference type="AlphaFoldDB" id="A0A6L2PLU5"/>
<feature type="transmembrane region" description="Helical" evidence="7">
    <location>
        <begin position="169"/>
        <end position="187"/>
    </location>
</feature>
<accession>A0A6L2PLU5</accession>
<feature type="transmembrane region" description="Helical" evidence="7">
    <location>
        <begin position="51"/>
        <end position="75"/>
    </location>
</feature>
<sequence>MAFRMKAVRSILPKVPTEFVTFIFVIFIMPTIYCFELFVVIPTFYPLWSLWYTIHFLCGTFLMCNITSNFVAIICTDTSVKGLVLQSTLQPKWHFCSVCESVSPPRSWHCDTCNTCIIRRDHHCMFTGCCIGHYNYRYFLAFTIHLLIATVYATYFNGYFMWDRINFEAPMTLLKIIFPLAMVAFGIDVSETQLYLVLFLVTIMGMLFMVTLLIVHINLIWHGTTTYEKNHKIRDYDFGWKQNFKDVIGENWILACIFPFAQLKLKGDGIHWNTRDSWQLEASKSR</sequence>